<accession>A0A5S5CLS3</accession>
<feature type="signal peptide" evidence="6">
    <location>
        <begin position="1"/>
        <end position="34"/>
    </location>
</feature>
<dbReference type="SUPFAM" id="SSF81296">
    <property type="entry name" value="E set domains"/>
    <property type="match status" value="2"/>
</dbReference>
<feature type="domain" description="Heparinase II/III-like C-terminal" evidence="8">
    <location>
        <begin position="1149"/>
        <end position="1346"/>
    </location>
</feature>
<dbReference type="CDD" id="cd02795">
    <property type="entry name" value="CBM6-CBM35-CBM36_like"/>
    <property type="match status" value="1"/>
</dbReference>
<dbReference type="Proteomes" id="UP000323257">
    <property type="component" value="Unassembled WGS sequence"/>
</dbReference>
<organism evidence="10 11">
    <name type="scientific">Paenibacillus methanolicus</name>
    <dbReference type="NCBI Taxonomy" id="582686"/>
    <lineage>
        <taxon>Bacteria</taxon>
        <taxon>Bacillati</taxon>
        <taxon>Bacillota</taxon>
        <taxon>Bacilli</taxon>
        <taxon>Bacillales</taxon>
        <taxon>Paenibacillaceae</taxon>
        <taxon>Paenibacillus</taxon>
    </lineage>
</organism>
<evidence type="ECO:0000256" key="5">
    <source>
        <dbReference type="ARBA" id="ARBA00023239"/>
    </source>
</evidence>
<feature type="domain" description="Heparinase II N-terminal" evidence="9">
    <location>
        <begin position="709"/>
        <end position="1119"/>
    </location>
</feature>
<keyword evidence="11" id="KW-1185">Reference proteome</keyword>
<evidence type="ECO:0000256" key="2">
    <source>
        <dbReference type="ARBA" id="ARBA00022729"/>
    </source>
</evidence>
<evidence type="ECO:0000259" key="8">
    <source>
        <dbReference type="Pfam" id="PF07940"/>
    </source>
</evidence>
<evidence type="ECO:0000259" key="9">
    <source>
        <dbReference type="Pfam" id="PF16332"/>
    </source>
</evidence>
<keyword evidence="4" id="KW-0378">Hydrolase</keyword>
<comment type="subcellular location">
    <subcellularLocation>
        <location evidence="1">Periplasm</location>
    </subcellularLocation>
</comment>
<dbReference type="InterPro" id="IPR013783">
    <property type="entry name" value="Ig-like_fold"/>
</dbReference>
<dbReference type="InterPro" id="IPR008929">
    <property type="entry name" value="Chondroitin_lyas"/>
</dbReference>
<dbReference type="SUPFAM" id="SSF48230">
    <property type="entry name" value="Chondroitin AC/alginate lyase"/>
    <property type="match status" value="1"/>
</dbReference>
<dbReference type="Gene3D" id="2.70.98.70">
    <property type="match status" value="1"/>
</dbReference>
<proteinExistence type="predicted"/>
<dbReference type="InterPro" id="IPR032518">
    <property type="entry name" value="HepII_N"/>
</dbReference>
<evidence type="ECO:0000256" key="6">
    <source>
        <dbReference type="SAM" id="SignalP"/>
    </source>
</evidence>
<evidence type="ECO:0000259" key="7">
    <source>
        <dbReference type="Pfam" id="PF02018"/>
    </source>
</evidence>
<dbReference type="Gene3D" id="1.50.10.100">
    <property type="entry name" value="Chondroitin AC/alginate lyase"/>
    <property type="match status" value="1"/>
</dbReference>
<gene>
    <name evidence="10" type="ORF">BCM02_101456</name>
</gene>
<dbReference type="Gene3D" id="2.60.120.260">
    <property type="entry name" value="Galactose-binding domain-like"/>
    <property type="match status" value="5"/>
</dbReference>
<dbReference type="InterPro" id="IPR012480">
    <property type="entry name" value="Hepar_II_III_C"/>
</dbReference>
<keyword evidence="2 6" id="KW-0732">Signal</keyword>
<evidence type="ECO:0000256" key="4">
    <source>
        <dbReference type="ARBA" id="ARBA00022801"/>
    </source>
</evidence>
<dbReference type="SUPFAM" id="SSF49785">
    <property type="entry name" value="Galactose-binding domain-like"/>
    <property type="match status" value="3"/>
</dbReference>
<protein>
    <submittedName>
        <fullName evidence="10">Carbohydrate binding protein</fullName>
    </submittedName>
</protein>
<dbReference type="PANTHER" id="PTHR39210">
    <property type="entry name" value="HEPARIN-SULFATE LYASE"/>
    <property type="match status" value="1"/>
</dbReference>
<dbReference type="InterPro" id="IPR003305">
    <property type="entry name" value="CenC_carb-bd"/>
</dbReference>
<dbReference type="Pfam" id="PF02018">
    <property type="entry name" value="CBM_4_9"/>
    <property type="match status" value="2"/>
</dbReference>
<keyword evidence="5" id="KW-0456">Lyase</keyword>
<comment type="caution">
    <text evidence="10">The sequence shown here is derived from an EMBL/GenBank/DDBJ whole genome shotgun (WGS) entry which is preliminary data.</text>
</comment>
<evidence type="ECO:0000256" key="3">
    <source>
        <dbReference type="ARBA" id="ARBA00022764"/>
    </source>
</evidence>
<evidence type="ECO:0000256" key="1">
    <source>
        <dbReference type="ARBA" id="ARBA00004418"/>
    </source>
</evidence>
<dbReference type="InterPro" id="IPR014756">
    <property type="entry name" value="Ig_E-set"/>
</dbReference>
<dbReference type="GO" id="GO:0042597">
    <property type="term" value="C:periplasmic space"/>
    <property type="evidence" value="ECO:0007669"/>
    <property type="project" value="UniProtKB-SubCell"/>
</dbReference>
<dbReference type="Gene3D" id="1.20.1270.90">
    <property type="entry name" value="AF1782-like"/>
    <property type="match status" value="1"/>
</dbReference>
<dbReference type="OrthoDB" id="9772435at2"/>
<sequence>MIHPMANKKLSYLLVIAILVSLFSSVGTASSVNAAVPAEPAQGPELIVNGGFENLDNDQFPVTWIPTVAAQKANITSDATTVSEGSRSLKLTDDGTGGSREVGVKTPAIPIRFGETYKVRLKANVTQGSVTLLVRYYNASGGFQQKGASANAGGGWKDLTVTVSPPADYSRQMVVFVYEGSGVAPTTAYIDAVTMTSDELLANPGFESVSGGMPVGWSVYGSPSSGVTSVTSAVYEGVRGVRVNDASAQDALGIQSSAVSHLAGASYRAAIWADVSSGSASLSLQYYDAQGTLIGSEDVSAAASTGWQQLAVTGTPSAQATSVKVLAWSGETEQSVVTFDSAELRITGYDDPTPQAPIVWIANGGFEEAQGALPAVWLPTVAAQSANLSLDTSTVFEGTKSLKMRDDGTGGNREVGVKTPNIPIRFGETYSVSLKTKVEQGRLSLLFRAYNATGQFEQKGTDIGTTSGWQTLSLSFAPSEAFSHHAVVYIYENLATSPTTAYVDAVSLRSDELLANASFEQAASGLPDGWSVYGQLAGSAASVTDPVYHGARAVKVTDASSQLPFGLRSGLIPHIGDIDYKAAVWANVTSGTANLSLQYYNTDGGLIGQHDSSSVAAAGWQELAAEGATPAGTAFARVLLWSSAEDQSTIVFDSAELRSADGPVIEEPQGSLNWPTNLVPGTYMHFRPAHQAVTSQNAPDFAWPYIAGADKYEFQIASATDGSFSQPVYAKNDLKVNLHNLPTALEPGNSYFWRVRFHITAGWSDWSDSRKFRLTPDAVPFLVPELDELFANVPVTHPRVLTNAEELEDFRAYKDGIGKPIFDRVKQNANLAAPLPKEPELNFPRDYVNMQDPAYVAAVNAVTAAVTAETNLILSAAFVYLVTEDEAYGNFAKERLINIMKWDPEGATNYRQVDQSFRDIAYKGAIVYDWIYPLLSDEDKQKILPMTIGRTQVLVNSILGSSSLYKNPWNSHGWTASGYVGTISIALLHDDFPVNGVPLSTLAKDWFEKAVPARINIFPPVAGDDGGWASGTGYWQYSHLWDKAFSDVLLAASGLNIYDKAFSRNEQPFGLYYMPHGQPNGVFGDDTFNLMHASNAMNAQRTAQVYQNPVIQWYADSFSSGRDLNYLFGFAYGDPDLEGRPPVDMPTAKWQKDTDWVAMHSSLYDPDRVSLYFKSSQYGSYNHNHADQNSFIINAYGEQLAIDAGHYDSYLSVHDRGFTRTTLAHNAITYDGGKGQKILDMSASGKITGFVTSKSFDATVGDATQSYNTYNDPDHPGITQAQRSIIYVKPNAFVVVDNLKAKDQGGSQFEFRLHAMTDLTLDADGQGASITQNGAALDMKFHYPTVEDADATDQYLTEQGEVVMPTGSWASKPLQRHAVFKFPKSENATLVSTFQPYRAGSDPLEITESANHGAYQSIVFADGTRVYVRLSESGSVTAGDMQFDGIAVTEKDGSFMLVGGTKLVKDGVTLIQSDVPATVVIDEEELTVSGATDMQVQVRVPSDAVLHDAHYQPVQLGGDVQEALNKRGIHMEKNGQLLTVRTGRGDHRFHLYGGSVPGPQSPLTLNVELDGVNTPITLKAHGTYDGGTAGWGNLANVPGGLYEVLEAPEGLVFSKFGSPKATIYLDAAPEVILRGTGGTLRLRTAGSGDLTETVVEEDYDAVKDGLASFKEAEFFTSTAGGKFDVYTSRAFLSNGTGVAAWSQKGQSITWQLDVPESGQYDLVLKYVAGWDMPEGELTTRLIQIGGDLYTAKAEKTFNWGTEPQYWKALRIETGTALTAGKVTVTMWNVQGPMNLDWVGLVESEASEPADKSALAAKIATAQALNEGDYTPASWTDLHTALVQSTAVNDDAAATQEQVDATAASLQAAIDALVPSAAAVPGAAVLSSNSGHANGLHDGNYTITMNLWWGQNGTSYTLYENGAAIDTKRLADGTPNAQNAVTTVSGKPNGTYVYTCELRNGRGATACTPVTVTVKDSNSGKPELSHDNWDTNGDYAVTMNMWWGTNGTTYKLYENDVLIDTQSLTANSPNAQSASTPITGKAAGTYLYKAELINAAGVTESQEMTVIVN</sequence>
<feature type="domain" description="CBM-cenC" evidence="7">
    <location>
        <begin position="199"/>
        <end position="329"/>
    </location>
</feature>
<dbReference type="Pfam" id="PF07940">
    <property type="entry name" value="Hepar_II_III_C"/>
    <property type="match status" value="1"/>
</dbReference>
<reference evidence="10 11" key="1">
    <citation type="submission" date="2019-07" db="EMBL/GenBank/DDBJ databases">
        <title>Genomic Encyclopedia of Type Strains, Phase III (KMG-III): the genomes of soil and plant-associated and newly described type strains.</title>
        <authorList>
            <person name="Whitman W."/>
        </authorList>
    </citation>
    <scope>NUCLEOTIDE SEQUENCE [LARGE SCALE GENOMIC DNA]</scope>
    <source>
        <strain evidence="10 11">BL24</strain>
    </source>
</reference>
<dbReference type="EMBL" id="VNHS01000001">
    <property type="protein sequence ID" value="TYP79338.1"/>
    <property type="molecule type" value="Genomic_DNA"/>
</dbReference>
<feature type="chain" id="PRO_5024385111" evidence="6">
    <location>
        <begin position="35"/>
        <end position="2068"/>
    </location>
</feature>
<dbReference type="GO" id="GO:0016798">
    <property type="term" value="F:hydrolase activity, acting on glycosyl bonds"/>
    <property type="evidence" value="ECO:0007669"/>
    <property type="project" value="InterPro"/>
</dbReference>
<dbReference type="Pfam" id="PF16332">
    <property type="entry name" value="DUF4962"/>
    <property type="match status" value="1"/>
</dbReference>
<evidence type="ECO:0000313" key="11">
    <source>
        <dbReference type="Proteomes" id="UP000323257"/>
    </source>
</evidence>
<feature type="domain" description="CBM-cenC" evidence="7">
    <location>
        <begin position="45"/>
        <end position="171"/>
    </location>
</feature>
<dbReference type="PANTHER" id="PTHR39210:SF1">
    <property type="entry name" value="HEPARIN-SULFATE LYASE"/>
    <property type="match status" value="1"/>
</dbReference>
<dbReference type="RefSeq" id="WP_148927410.1">
    <property type="nucleotide sequence ID" value="NZ_VNHS01000001.1"/>
</dbReference>
<keyword evidence="3" id="KW-0574">Periplasm</keyword>
<dbReference type="GO" id="GO:0016829">
    <property type="term" value="F:lyase activity"/>
    <property type="evidence" value="ECO:0007669"/>
    <property type="project" value="UniProtKB-KW"/>
</dbReference>
<evidence type="ECO:0000313" key="10">
    <source>
        <dbReference type="EMBL" id="TYP79338.1"/>
    </source>
</evidence>
<name>A0A5S5CLS3_9BACL</name>
<dbReference type="InterPro" id="IPR008979">
    <property type="entry name" value="Galactose-bd-like_sf"/>
</dbReference>
<dbReference type="Gene3D" id="2.60.40.10">
    <property type="entry name" value="Immunoglobulins"/>
    <property type="match status" value="3"/>
</dbReference>